<dbReference type="AlphaFoldDB" id="A0A2S8B584"/>
<dbReference type="PANTHER" id="PTHR34853">
    <property type="match status" value="1"/>
</dbReference>
<dbReference type="EMBL" id="PHFW01000002">
    <property type="protein sequence ID" value="PQM27562.1"/>
    <property type="molecule type" value="Genomic_DNA"/>
</dbReference>
<dbReference type="OrthoDB" id="9955at2"/>
<dbReference type="Pfam" id="PF03583">
    <property type="entry name" value="LIP"/>
    <property type="match status" value="1"/>
</dbReference>
<proteinExistence type="predicted"/>
<keyword evidence="1" id="KW-0732">Signal</keyword>
<feature type="signal peptide" evidence="1">
    <location>
        <begin position="1"/>
        <end position="22"/>
    </location>
</feature>
<dbReference type="InterPro" id="IPR005152">
    <property type="entry name" value="Lipase_secreted"/>
</dbReference>
<dbReference type="Proteomes" id="UP000238954">
    <property type="component" value="Chromosome"/>
</dbReference>
<dbReference type="RefSeq" id="WP_105997823.1">
    <property type="nucleotide sequence ID" value="NZ_CM009578.1"/>
</dbReference>
<dbReference type="SUPFAM" id="SSF53474">
    <property type="entry name" value="alpha/beta-Hydrolases"/>
    <property type="match status" value="1"/>
</dbReference>
<dbReference type="PANTHER" id="PTHR34853:SF1">
    <property type="entry name" value="LIPASE 5"/>
    <property type="match status" value="1"/>
</dbReference>
<dbReference type="Gene3D" id="3.40.50.1820">
    <property type="entry name" value="alpha/beta hydrolase"/>
    <property type="match status" value="2"/>
</dbReference>
<organism evidence="2 3">
    <name type="scientific">Sphingopyxis lindanitolerans</name>
    <dbReference type="NCBI Taxonomy" id="2054227"/>
    <lineage>
        <taxon>Bacteria</taxon>
        <taxon>Pseudomonadati</taxon>
        <taxon>Pseudomonadota</taxon>
        <taxon>Alphaproteobacteria</taxon>
        <taxon>Sphingomonadales</taxon>
        <taxon>Sphingomonadaceae</taxon>
        <taxon>Sphingopyxis</taxon>
    </lineage>
</organism>
<reference evidence="3" key="1">
    <citation type="submission" date="2017-11" db="EMBL/GenBank/DDBJ databases">
        <title>The complete genome sequence of Sphingopyxis pomeranensis sp. nov. strain WS5A3p.</title>
        <authorList>
            <person name="Kaminski M.A."/>
        </authorList>
    </citation>
    <scope>NUCLEOTIDE SEQUENCE [LARGE SCALE GENOMIC DNA]</scope>
    <source>
        <strain evidence="3">WS5A3p</strain>
    </source>
</reference>
<protein>
    <recommendedName>
        <fullName evidence="4">Lipase</fullName>
    </recommendedName>
</protein>
<evidence type="ECO:0008006" key="4">
    <source>
        <dbReference type="Google" id="ProtNLM"/>
    </source>
</evidence>
<dbReference type="PIRSF" id="PIRSF029171">
    <property type="entry name" value="Esterase_LipA"/>
    <property type="match status" value="1"/>
</dbReference>
<gene>
    <name evidence="2" type="ORF">CVO77_02975</name>
</gene>
<sequence>MRHLYAAVLLAILSFLALPAAAQPSRYLISASPMADAPPGVQAWRVQYWTTGGTGQRLAVTGIVAAPMEAIPPRPRRVIAWTHGAWGVAERCAPSLSPDFFANSAGMDAVRQGYVVVAPDYIGLASPTMHPFLVGPDTANAVLDAVRAAREIPGAAAGSDFAVWGESQGGHAALWTAITARSYAPDLTLVGTAAAAPPTDLAANLRDGSDKNARALLLSFALHSWSTLYGFSLDAIASRANQGIIHRLAENNCISFNQKPKLGTILGILTIARATKNKDIARIEPFGSFARTNSVDPARVPGPLLIAQSSKDTIVAPAVTRKFAKAVCRRGTGVRWIDMTGDHGTSAKDSSAETIAWIGARFDGQPPPNDCRRI</sequence>
<evidence type="ECO:0000313" key="2">
    <source>
        <dbReference type="EMBL" id="PQM27562.1"/>
    </source>
</evidence>
<comment type="caution">
    <text evidence="2">The sequence shown here is derived from an EMBL/GenBank/DDBJ whole genome shotgun (WGS) entry which is preliminary data.</text>
</comment>
<keyword evidence="3" id="KW-1185">Reference proteome</keyword>
<accession>A0A2S8B584</accession>
<name>A0A2S8B584_9SPHN</name>
<evidence type="ECO:0000256" key="1">
    <source>
        <dbReference type="SAM" id="SignalP"/>
    </source>
</evidence>
<dbReference type="GO" id="GO:0004806">
    <property type="term" value="F:triacylglycerol lipase activity"/>
    <property type="evidence" value="ECO:0007669"/>
    <property type="project" value="InterPro"/>
</dbReference>
<feature type="chain" id="PRO_5015562158" description="Lipase" evidence="1">
    <location>
        <begin position="23"/>
        <end position="374"/>
    </location>
</feature>
<dbReference type="InterPro" id="IPR029058">
    <property type="entry name" value="AB_hydrolase_fold"/>
</dbReference>
<dbReference type="GO" id="GO:0016042">
    <property type="term" value="P:lipid catabolic process"/>
    <property type="evidence" value="ECO:0007669"/>
    <property type="project" value="InterPro"/>
</dbReference>
<evidence type="ECO:0000313" key="3">
    <source>
        <dbReference type="Proteomes" id="UP000238954"/>
    </source>
</evidence>